<reference evidence="1 2" key="1">
    <citation type="journal article" date="2018" name="Front. Plant Sci.">
        <title>Red Clover (Trifolium pratense) and Zigzag Clover (T. medium) - A Picture of Genomic Similarities and Differences.</title>
        <authorList>
            <person name="Dluhosova J."/>
            <person name="Istvanek J."/>
            <person name="Nedelnik J."/>
            <person name="Repkova J."/>
        </authorList>
    </citation>
    <scope>NUCLEOTIDE SEQUENCE [LARGE SCALE GENOMIC DNA]</scope>
    <source>
        <strain evidence="2">cv. 10/8</strain>
        <tissue evidence="1">Leaf</tissue>
    </source>
</reference>
<name>A0A392SZJ0_9FABA</name>
<dbReference type="AlphaFoldDB" id="A0A392SZJ0"/>
<protein>
    <submittedName>
        <fullName evidence="1">Uncharacterized protein</fullName>
    </submittedName>
</protein>
<organism evidence="1 2">
    <name type="scientific">Trifolium medium</name>
    <dbReference type="NCBI Taxonomy" id="97028"/>
    <lineage>
        <taxon>Eukaryota</taxon>
        <taxon>Viridiplantae</taxon>
        <taxon>Streptophyta</taxon>
        <taxon>Embryophyta</taxon>
        <taxon>Tracheophyta</taxon>
        <taxon>Spermatophyta</taxon>
        <taxon>Magnoliopsida</taxon>
        <taxon>eudicotyledons</taxon>
        <taxon>Gunneridae</taxon>
        <taxon>Pentapetalae</taxon>
        <taxon>rosids</taxon>
        <taxon>fabids</taxon>
        <taxon>Fabales</taxon>
        <taxon>Fabaceae</taxon>
        <taxon>Papilionoideae</taxon>
        <taxon>50 kb inversion clade</taxon>
        <taxon>NPAAA clade</taxon>
        <taxon>Hologalegina</taxon>
        <taxon>IRL clade</taxon>
        <taxon>Trifolieae</taxon>
        <taxon>Trifolium</taxon>
    </lineage>
</organism>
<dbReference type="EMBL" id="LXQA010461586">
    <property type="protein sequence ID" value="MCI53326.1"/>
    <property type="molecule type" value="Genomic_DNA"/>
</dbReference>
<comment type="caution">
    <text evidence="1">The sequence shown here is derived from an EMBL/GenBank/DDBJ whole genome shotgun (WGS) entry which is preliminary data.</text>
</comment>
<keyword evidence="2" id="KW-1185">Reference proteome</keyword>
<sequence length="60" mass="6488">MASLLPSHPLLHHQRGSSLAAIPTRCFRHSSTFHLTLSSTIRTKVGFSAAAQKDIASRSC</sequence>
<evidence type="ECO:0000313" key="1">
    <source>
        <dbReference type="EMBL" id="MCI53326.1"/>
    </source>
</evidence>
<dbReference type="Proteomes" id="UP000265520">
    <property type="component" value="Unassembled WGS sequence"/>
</dbReference>
<evidence type="ECO:0000313" key="2">
    <source>
        <dbReference type="Proteomes" id="UP000265520"/>
    </source>
</evidence>
<proteinExistence type="predicted"/>
<accession>A0A392SZJ0</accession>